<dbReference type="Proteomes" id="UP000076563">
    <property type="component" value="Unassembled WGS sequence"/>
</dbReference>
<evidence type="ECO:0000256" key="3">
    <source>
        <dbReference type="ARBA" id="ARBA00022741"/>
    </source>
</evidence>
<keyword evidence="5" id="KW-0460">Magnesium</keyword>
<evidence type="ECO:0000256" key="5">
    <source>
        <dbReference type="ARBA" id="ARBA00022842"/>
    </source>
</evidence>
<evidence type="ECO:0000256" key="2">
    <source>
        <dbReference type="ARBA" id="ARBA00022723"/>
    </source>
</evidence>
<evidence type="ECO:0000256" key="1">
    <source>
        <dbReference type="ARBA" id="ARBA00022598"/>
    </source>
</evidence>
<gene>
    <name evidence="7" type="ORF">AV654_07095</name>
</gene>
<dbReference type="AlphaFoldDB" id="A0A161UCH8"/>
<keyword evidence="8" id="KW-1185">Reference proteome</keyword>
<keyword evidence="2" id="KW-0479">Metal-binding</keyword>
<keyword evidence="1" id="KW-0436">Ligase</keyword>
<name>A0A161UCH8_9BACL</name>
<dbReference type="RefSeq" id="WP_063177803.1">
    <property type="nucleotide sequence ID" value="NZ_LQRA01000002.1"/>
</dbReference>
<dbReference type="EMBL" id="LQRA01000002">
    <property type="protein sequence ID" value="KZE84304.1"/>
    <property type="molecule type" value="Genomic_DNA"/>
</dbReference>
<reference evidence="8" key="1">
    <citation type="submission" date="2016-01" db="EMBL/GenBank/DDBJ databases">
        <title>Draft genome of Chromobacterium sp. F49.</title>
        <authorList>
            <person name="Hong K.W."/>
        </authorList>
    </citation>
    <scope>NUCLEOTIDE SEQUENCE [LARGE SCALE GENOMIC DNA]</scope>
    <source>
        <strain evidence="8">M63</strain>
    </source>
</reference>
<protein>
    <submittedName>
        <fullName evidence="7">Glutathionylspermidine synthase</fullName>
    </submittedName>
</protein>
<proteinExistence type="predicted"/>
<dbReference type="SUPFAM" id="SSF56059">
    <property type="entry name" value="Glutathione synthetase ATP-binding domain-like"/>
    <property type="match status" value="1"/>
</dbReference>
<dbReference type="eggNOG" id="COG0754">
    <property type="taxonomic scope" value="Bacteria"/>
</dbReference>
<dbReference type="STRING" id="1007103.GCA_000213315_03017"/>
<dbReference type="Gene3D" id="3.30.1490.330">
    <property type="match status" value="1"/>
</dbReference>
<dbReference type="Pfam" id="PF03738">
    <property type="entry name" value="GSP_synth"/>
    <property type="match status" value="1"/>
</dbReference>
<organism evidence="7 8">
    <name type="scientific">Paenibacillus elgii</name>
    <dbReference type="NCBI Taxonomy" id="189691"/>
    <lineage>
        <taxon>Bacteria</taxon>
        <taxon>Bacillati</taxon>
        <taxon>Bacillota</taxon>
        <taxon>Bacilli</taxon>
        <taxon>Bacillales</taxon>
        <taxon>Paenibacillaceae</taxon>
        <taxon>Paenibacillus</taxon>
    </lineage>
</organism>
<dbReference type="GO" id="GO:0016874">
    <property type="term" value="F:ligase activity"/>
    <property type="evidence" value="ECO:0007669"/>
    <property type="project" value="UniProtKB-KW"/>
</dbReference>
<evidence type="ECO:0000313" key="8">
    <source>
        <dbReference type="Proteomes" id="UP000076563"/>
    </source>
</evidence>
<keyword evidence="3" id="KW-0547">Nucleotide-binding</keyword>
<keyword evidence="4" id="KW-0067">ATP-binding</keyword>
<dbReference type="GO" id="GO:0046872">
    <property type="term" value="F:metal ion binding"/>
    <property type="evidence" value="ECO:0007669"/>
    <property type="project" value="UniProtKB-KW"/>
</dbReference>
<dbReference type="OrthoDB" id="9765517at2"/>
<dbReference type="GO" id="GO:0005524">
    <property type="term" value="F:ATP binding"/>
    <property type="evidence" value="ECO:0007669"/>
    <property type="project" value="UniProtKB-KW"/>
</dbReference>
<sequence>MSMARTLRPDASYEERREAIYGPLRQEGIFTWDCLYDQEYALAGLYRLERTQLAEMRKAAEALGRIYARTVRIVQQGEPALLAELGLPPASFGAIRLRFDEDIPTLIGRFDFALTPQGLKMLEFNSDTPTGIVEAFHANGRVCAAYGEEDPNEGCSGAFRQAFKRMLDLYREAGYASEHVVFSSLDWHEEDAGTTRYLLKQSGIAGAEFAALSDLRVEGDRIWAQPNADDEETAAGCPIDVLYRLHAIEKLAEDRDTDGYPTGEHVLELIAARKLAIINPPSGFAAQTKALQALIWNLHQAGEFYTEEEHETIEAYMLPTFMEPCFPEGTPYVAKPILGREGSGVTIYAGSGDIAEASGEDEYGDQPMVYQQYAELPRIRVETLNGPYDGRLLWGCFLIDGRSSAVVARVGGSITNNLSYYLPSSVIG</sequence>
<evidence type="ECO:0000259" key="6">
    <source>
        <dbReference type="Pfam" id="PF03738"/>
    </source>
</evidence>
<dbReference type="InterPro" id="IPR005494">
    <property type="entry name" value="GSPS_pre-ATP-grasp-like_dom"/>
</dbReference>
<evidence type="ECO:0000256" key="4">
    <source>
        <dbReference type="ARBA" id="ARBA00022840"/>
    </source>
</evidence>
<accession>A0A161UCH8</accession>
<feature type="domain" description="Glutathionylspermidine synthase pre-ATP-grasp-like" evidence="6">
    <location>
        <begin position="30"/>
        <end position="425"/>
    </location>
</feature>
<comment type="caution">
    <text evidence="7">The sequence shown here is derived from an EMBL/GenBank/DDBJ whole genome shotgun (WGS) entry which is preliminary data.</text>
</comment>
<evidence type="ECO:0000313" key="7">
    <source>
        <dbReference type="EMBL" id="KZE84304.1"/>
    </source>
</evidence>